<dbReference type="InterPro" id="IPR011611">
    <property type="entry name" value="PfkB_dom"/>
</dbReference>
<dbReference type="SUPFAM" id="SSF53613">
    <property type="entry name" value="Ribokinase-like"/>
    <property type="match status" value="1"/>
</dbReference>
<evidence type="ECO:0000259" key="4">
    <source>
        <dbReference type="Pfam" id="PF00294"/>
    </source>
</evidence>
<dbReference type="PANTHER" id="PTHR43320:SF3">
    <property type="entry name" value="CARBOHYDRATE KINASE PFKB DOMAIN-CONTAINING PROTEIN"/>
    <property type="match status" value="1"/>
</dbReference>
<feature type="domain" description="Carbohydrate kinase PfkB" evidence="4">
    <location>
        <begin position="65"/>
        <end position="329"/>
    </location>
</feature>
<dbReference type="EMBL" id="CP036267">
    <property type="protein sequence ID" value="QDT34105.1"/>
    <property type="molecule type" value="Genomic_DNA"/>
</dbReference>
<name>A0A517QR68_9PLAN</name>
<evidence type="ECO:0000256" key="1">
    <source>
        <dbReference type="ARBA" id="ARBA00010688"/>
    </source>
</evidence>
<accession>A0A517QR68</accession>
<dbReference type="AlphaFoldDB" id="A0A517QR68"/>
<proteinExistence type="inferred from homology"/>
<keyword evidence="6" id="KW-1185">Reference proteome</keyword>
<dbReference type="Gene3D" id="3.40.1190.20">
    <property type="match status" value="1"/>
</dbReference>
<dbReference type="Proteomes" id="UP000315724">
    <property type="component" value="Chromosome"/>
</dbReference>
<evidence type="ECO:0000313" key="5">
    <source>
        <dbReference type="EMBL" id="QDT34105.1"/>
    </source>
</evidence>
<dbReference type="KEGG" id="tpol:Mal48_33650"/>
<evidence type="ECO:0000313" key="6">
    <source>
        <dbReference type="Proteomes" id="UP000315724"/>
    </source>
</evidence>
<organism evidence="5 6">
    <name type="scientific">Thalassoglobus polymorphus</name>
    <dbReference type="NCBI Taxonomy" id="2527994"/>
    <lineage>
        <taxon>Bacteria</taxon>
        <taxon>Pseudomonadati</taxon>
        <taxon>Planctomycetota</taxon>
        <taxon>Planctomycetia</taxon>
        <taxon>Planctomycetales</taxon>
        <taxon>Planctomycetaceae</taxon>
        <taxon>Thalassoglobus</taxon>
    </lineage>
</organism>
<comment type="similarity">
    <text evidence="1">Belongs to the carbohydrate kinase PfkB family.</text>
</comment>
<dbReference type="Pfam" id="PF00294">
    <property type="entry name" value="PfkB"/>
    <property type="match status" value="1"/>
</dbReference>
<protein>
    <submittedName>
        <fullName evidence="5">5-dehydro-2-deoxygluconokinase</fullName>
        <ecNumber evidence="5">2.7.1.92</ecNumber>
    </submittedName>
</protein>
<sequence>MTFEIDSQQEAAGNIVKYDVYGVGNALVDIQVNVSDETLKKLDFQKGIMTLVDEEVQTEVLAEISESDVSQCAGGSAANTMMGVADFGGQAAYSCKVAHDSIGDFYLSDLRERGVAINIESGSGQTGTCVILITDDAERTMLTCLGASTSLGPDDVEEEVIRQSKYVYIEGYLFTQEPTRSAALRAIELAKKNNVKVAFTVSDPFLIQYHKDEFWELIKNSVDLVFCNLEEARALTGKHDSIDCAHVMHQHAENVALTLGPNGSLLMHNGETIAIEGVTVDAKDTTGAGDMYAAGILYGITNGLTWKQSGHLASHAAGQIVSQLGARFSESFSAEELQKIIAEA</sequence>
<gene>
    <name evidence="5" type="primary">iolC</name>
    <name evidence="5" type="ORF">Mal48_33650</name>
</gene>
<keyword evidence="3 5" id="KW-0418">Kinase</keyword>
<dbReference type="InterPro" id="IPR052700">
    <property type="entry name" value="Carb_kinase_PfkB-like"/>
</dbReference>
<evidence type="ECO:0000256" key="2">
    <source>
        <dbReference type="ARBA" id="ARBA00022679"/>
    </source>
</evidence>
<dbReference type="EC" id="2.7.1.92" evidence="5"/>
<reference evidence="5 6" key="1">
    <citation type="submission" date="2019-02" db="EMBL/GenBank/DDBJ databases">
        <title>Deep-cultivation of Planctomycetes and their phenomic and genomic characterization uncovers novel biology.</title>
        <authorList>
            <person name="Wiegand S."/>
            <person name="Jogler M."/>
            <person name="Boedeker C."/>
            <person name="Pinto D."/>
            <person name="Vollmers J."/>
            <person name="Rivas-Marin E."/>
            <person name="Kohn T."/>
            <person name="Peeters S.H."/>
            <person name="Heuer A."/>
            <person name="Rast P."/>
            <person name="Oberbeckmann S."/>
            <person name="Bunk B."/>
            <person name="Jeske O."/>
            <person name="Meyerdierks A."/>
            <person name="Storesund J.E."/>
            <person name="Kallscheuer N."/>
            <person name="Luecker S."/>
            <person name="Lage O.M."/>
            <person name="Pohl T."/>
            <person name="Merkel B.J."/>
            <person name="Hornburger P."/>
            <person name="Mueller R.-W."/>
            <person name="Bruemmer F."/>
            <person name="Labrenz M."/>
            <person name="Spormann A.M."/>
            <person name="Op den Camp H."/>
            <person name="Overmann J."/>
            <person name="Amann R."/>
            <person name="Jetten M.S.M."/>
            <person name="Mascher T."/>
            <person name="Medema M.H."/>
            <person name="Devos D.P."/>
            <person name="Kaster A.-K."/>
            <person name="Ovreas L."/>
            <person name="Rohde M."/>
            <person name="Galperin M.Y."/>
            <person name="Jogler C."/>
        </authorList>
    </citation>
    <scope>NUCLEOTIDE SEQUENCE [LARGE SCALE GENOMIC DNA]</scope>
    <source>
        <strain evidence="5 6">Mal48</strain>
    </source>
</reference>
<dbReference type="CDD" id="cd01168">
    <property type="entry name" value="adenosine_kinase"/>
    <property type="match status" value="1"/>
</dbReference>
<dbReference type="InterPro" id="IPR002173">
    <property type="entry name" value="Carboh/pur_kinase_PfkB_CS"/>
</dbReference>
<dbReference type="PROSITE" id="PS00584">
    <property type="entry name" value="PFKB_KINASES_2"/>
    <property type="match status" value="1"/>
</dbReference>
<evidence type="ECO:0000256" key="3">
    <source>
        <dbReference type="ARBA" id="ARBA00022777"/>
    </source>
</evidence>
<keyword evidence="2 5" id="KW-0808">Transferase</keyword>
<dbReference type="InterPro" id="IPR029056">
    <property type="entry name" value="Ribokinase-like"/>
</dbReference>
<dbReference type="GO" id="GO:0047590">
    <property type="term" value="F:5-dehydro-2-deoxygluconokinase activity"/>
    <property type="evidence" value="ECO:0007669"/>
    <property type="project" value="UniProtKB-EC"/>
</dbReference>
<dbReference type="PANTHER" id="PTHR43320">
    <property type="entry name" value="SUGAR KINASE"/>
    <property type="match status" value="1"/>
</dbReference>